<evidence type="ECO:0000313" key="3">
    <source>
        <dbReference type="EMBL" id="KLE31236.1"/>
    </source>
</evidence>
<dbReference type="EMBL" id="LBHB01000006">
    <property type="protein sequence ID" value="KLE31236.1"/>
    <property type="molecule type" value="Genomic_DNA"/>
</dbReference>
<accession>A0A0G9MKH9</accession>
<gene>
    <name evidence="3" type="ORF">AAW00_13790</name>
</gene>
<keyword evidence="1" id="KW-1133">Transmembrane helix</keyword>
<evidence type="ECO:0000313" key="4">
    <source>
        <dbReference type="Proteomes" id="UP000053464"/>
    </source>
</evidence>
<dbReference type="RefSeq" id="WP_047005040.1">
    <property type="nucleotide sequence ID" value="NZ_LBHB01000006.1"/>
</dbReference>
<dbReference type="STRING" id="1581420.AAW00_13790"/>
<dbReference type="OrthoDB" id="8014659at2"/>
<evidence type="ECO:0000256" key="1">
    <source>
        <dbReference type="SAM" id="Phobius"/>
    </source>
</evidence>
<dbReference type="PATRIC" id="fig|1581420.6.peg.2821"/>
<reference evidence="3 4" key="1">
    <citation type="submission" date="2015-04" db="EMBL/GenBank/DDBJ databases">
        <title>The draft genome sequence of Erythrobacter luteus KA37.</title>
        <authorList>
            <person name="Zhuang L."/>
            <person name="Liu Y."/>
            <person name="Shao Z."/>
        </authorList>
    </citation>
    <scope>NUCLEOTIDE SEQUENCE [LARGE SCALE GENOMIC DNA]</scope>
    <source>
        <strain evidence="3 4">KA37</strain>
    </source>
</reference>
<dbReference type="Proteomes" id="UP000053464">
    <property type="component" value="Unassembled WGS sequence"/>
</dbReference>
<keyword evidence="1" id="KW-0812">Transmembrane</keyword>
<dbReference type="Pfam" id="PF13400">
    <property type="entry name" value="Tad"/>
    <property type="match status" value="1"/>
</dbReference>
<dbReference type="InterPro" id="IPR028087">
    <property type="entry name" value="Tad_N"/>
</dbReference>
<evidence type="ECO:0000259" key="2">
    <source>
        <dbReference type="Pfam" id="PF13400"/>
    </source>
</evidence>
<protein>
    <recommendedName>
        <fullName evidence="2">Putative Flp pilus-assembly TadG-like N-terminal domain-containing protein</fullName>
    </recommendedName>
</protein>
<organism evidence="3 4">
    <name type="scientific">Aurantiacibacter luteus</name>
    <dbReference type="NCBI Taxonomy" id="1581420"/>
    <lineage>
        <taxon>Bacteria</taxon>
        <taxon>Pseudomonadati</taxon>
        <taxon>Pseudomonadota</taxon>
        <taxon>Alphaproteobacteria</taxon>
        <taxon>Sphingomonadales</taxon>
        <taxon>Erythrobacteraceae</taxon>
        <taxon>Aurantiacibacter</taxon>
    </lineage>
</organism>
<comment type="caution">
    <text evidence="3">The sequence shown here is derived from an EMBL/GenBank/DDBJ whole genome shotgun (WGS) entry which is preliminary data.</text>
</comment>
<proteinExistence type="predicted"/>
<sequence>MPRGVSFLADDRGAIAATYAIAVLGLVAIAGVGFDYARMAGMHSELQNGADQAALAAASQLDKSSGACSRASAAAVGMLRNVTLLANDGDPDGAAVTFDPEPSCDATGFIRFWQDRDRTQAATTDAQARFVEVVTTPRVARYALTPVVDAFNSGNMRARAMAGIGSAICRVPPLMVCNPAEPTSNTNILLPFDVENNVGAGMQLVANTAYEPGTFGFLETGSGNAANQLRAALGWDVRRGDCVSIDGVETKEGLTASVMDAINTRFDMLGSGGACPDIGGVNGQCSPSVNVRKDLVRSNGNNSTWAVHEGNKFNFNTEAYRPLTNATYDSQFGSGTFPRIMGHPRDMCHAVSNSGVCSFNGVNPSRMGNGQWDINAYWRSNFGTAYPSGTIATNSYQAVSRNTYPTRYQVYRWEAERIAAGTLPNVVRSAGGGQSAYAQPQAGQQRALAASPYGRVPGTDLDRRRLSVAVLNCKALTNPANGPTNLNNRELPVTTWIDIFMVEPIIARNRCGPGGGGGPGGTDCNIKYTENTDVYVELIGRTDIGGSSGTNLQTIRRDMPYLVE</sequence>
<dbReference type="AlphaFoldDB" id="A0A0G9MKH9"/>
<feature type="transmembrane region" description="Helical" evidence="1">
    <location>
        <begin position="12"/>
        <end position="34"/>
    </location>
</feature>
<name>A0A0G9MKH9_9SPHN</name>
<keyword evidence="1" id="KW-0472">Membrane</keyword>
<feature type="domain" description="Putative Flp pilus-assembly TadG-like N-terminal" evidence="2">
    <location>
        <begin position="13"/>
        <end position="59"/>
    </location>
</feature>
<keyword evidence="4" id="KW-1185">Reference proteome</keyword>